<feature type="transmembrane region" description="Helical" evidence="1">
    <location>
        <begin position="38"/>
        <end position="58"/>
    </location>
</feature>
<gene>
    <name evidence="2" type="ORF">Phou_050460</name>
</gene>
<dbReference type="EMBL" id="BLPF01000002">
    <property type="protein sequence ID" value="GFJ80866.1"/>
    <property type="molecule type" value="Genomic_DNA"/>
</dbReference>
<dbReference type="RefSeq" id="WP_173059256.1">
    <property type="nucleotide sequence ID" value="NZ_BAABGO010000029.1"/>
</dbReference>
<reference evidence="2 3" key="1">
    <citation type="submission" date="2020-03" db="EMBL/GenBank/DDBJ databases">
        <title>Whole genome shotgun sequence of Phytohabitans houttuyneae NBRC 108639.</title>
        <authorList>
            <person name="Komaki H."/>
            <person name="Tamura T."/>
        </authorList>
    </citation>
    <scope>NUCLEOTIDE SEQUENCE [LARGE SCALE GENOMIC DNA]</scope>
    <source>
        <strain evidence="2 3">NBRC 108639</strain>
    </source>
</reference>
<organism evidence="2 3">
    <name type="scientific">Phytohabitans houttuyneae</name>
    <dbReference type="NCBI Taxonomy" id="1076126"/>
    <lineage>
        <taxon>Bacteria</taxon>
        <taxon>Bacillati</taxon>
        <taxon>Actinomycetota</taxon>
        <taxon>Actinomycetes</taxon>
        <taxon>Micromonosporales</taxon>
        <taxon>Micromonosporaceae</taxon>
    </lineage>
</organism>
<sequence>MRVYDVVDLATSEAPPLRHSADDIVRAAVRRRRRRRGIMASGGAAALAAIAVGVAVAVPHLAQPAASPQVVGAPPKAVQAAGPGPLQVPDDPFTFTFTGYDVGRFQVKAPLVASTAYQIAPVYEDSDNGLSAYLVIYRPGAFNPDGLRNARRLTVGGRPALLQELTDIRFHKVLAWQYLDGAWATLETYSSKVDDPSPADLEKIALGLAPADPAPVKLPFKMSYVPAGFKPVVLGSHAMAGMDGVAAAEDGDFGGAIFAKPAPRPTGLTKPWPQSAGPGLRGSFEIFVVPNANSNQQLKSGQRPPASPRCSATLCNAWTPDGKVNIQIATEGGALSKSEMIKVLNGITLASVDNDTTWFDVATAIPVAP</sequence>
<reference evidence="2 3" key="2">
    <citation type="submission" date="2020-03" db="EMBL/GenBank/DDBJ databases">
        <authorList>
            <person name="Ichikawa N."/>
            <person name="Kimura A."/>
            <person name="Kitahashi Y."/>
            <person name="Uohara A."/>
        </authorList>
    </citation>
    <scope>NUCLEOTIDE SEQUENCE [LARGE SCALE GENOMIC DNA]</scope>
    <source>
        <strain evidence="2 3">NBRC 108639</strain>
    </source>
</reference>
<proteinExistence type="predicted"/>
<name>A0A6V8KFQ5_9ACTN</name>
<keyword evidence="3" id="KW-1185">Reference proteome</keyword>
<dbReference type="AlphaFoldDB" id="A0A6V8KFQ5"/>
<keyword evidence="1" id="KW-0812">Transmembrane</keyword>
<evidence type="ECO:0000313" key="2">
    <source>
        <dbReference type="EMBL" id="GFJ80866.1"/>
    </source>
</evidence>
<evidence type="ECO:0000256" key="1">
    <source>
        <dbReference type="SAM" id="Phobius"/>
    </source>
</evidence>
<keyword evidence="1" id="KW-0472">Membrane</keyword>
<keyword evidence="1" id="KW-1133">Transmembrane helix</keyword>
<evidence type="ECO:0000313" key="3">
    <source>
        <dbReference type="Proteomes" id="UP000482800"/>
    </source>
</evidence>
<comment type="caution">
    <text evidence="2">The sequence shown here is derived from an EMBL/GenBank/DDBJ whole genome shotgun (WGS) entry which is preliminary data.</text>
</comment>
<dbReference type="Proteomes" id="UP000482800">
    <property type="component" value="Unassembled WGS sequence"/>
</dbReference>
<protein>
    <submittedName>
        <fullName evidence="2">Uncharacterized protein</fullName>
    </submittedName>
</protein>
<accession>A0A6V8KFQ5</accession>